<dbReference type="InterPro" id="IPR001173">
    <property type="entry name" value="Glyco_trans_2-like"/>
</dbReference>
<dbReference type="PANTHER" id="PTHR22916:SF3">
    <property type="entry name" value="UDP-GLCNAC:BETAGAL BETA-1,3-N-ACETYLGLUCOSAMINYLTRANSFERASE-LIKE PROTEIN 1"/>
    <property type="match status" value="1"/>
</dbReference>
<evidence type="ECO:0000313" key="3">
    <source>
        <dbReference type="Proteomes" id="UP000252249"/>
    </source>
</evidence>
<protein>
    <submittedName>
        <fullName evidence="2">Glycosyltransferase</fullName>
    </submittedName>
</protein>
<dbReference type="Proteomes" id="UP000252249">
    <property type="component" value="Unassembled WGS sequence"/>
</dbReference>
<dbReference type="AlphaFoldDB" id="A0A368P6B4"/>
<keyword evidence="2" id="KW-0808">Transferase</keyword>
<evidence type="ECO:0000259" key="1">
    <source>
        <dbReference type="Pfam" id="PF00535"/>
    </source>
</evidence>
<dbReference type="RefSeq" id="WP_072350734.1">
    <property type="nucleotide sequence ID" value="NZ_JAWWDI010000047.1"/>
</dbReference>
<dbReference type="GO" id="GO:0016758">
    <property type="term" value="F:hexosyltransferase activity"/>
    <property type="evidence" value="ECO:0007669"/>
    <property type="project" value="UniProtKB-ARBA"/>
</dbReference>
<sequence>MKPLLSICCTTFNHEKFLEKTLEGFLAQQTNFSFEIVIHDDASTDRTVEIIQEYAKKDSRIVPILQTENQYSQNIKIWPNYLFPKAQGKYIALCEGDDYWTDPLKLQKQVDFLEANPDYVISWTNYQIFNGKSYTSNNFNHQEANTTIDYDNLFSPYCTLTLTTVFKKEALNLELLKSLKHSKDNSLYVLVLQNGKGVFMDFESAVYRVHEGGVYSLQSNFFKNYSSYINLKEVTDVAPESKSKNVNKVLKSLEDASATEVLKLKYTGEKLSEVQVDFIATYLKSADFKTKFKYYKKLFKYKFLK</sequence>
<dbReference type="OrthoDB" id="199095at2"/>
<name>A0A368P6B4_9FLAO</name>
<comment type="caution">
    <text evidence="2">The sequence shown here is derived from an EMBL/GenBank/DDBJ whole genome shotgun (WGS) entry which is preliminary data.</text>
</comment>
<reference evidence="2 3" key="1">
    <citation type="submission" date="2018-07" db="EMBL/GenBank/DDBJ databases">
        <title>Oceanihabitans testaceum sp. nov., isolated from marine sediment.</title>
        <authorList>
            <person name="Li C.-M."/>
        </authorList>
    </citation>
    <scope>NUCLEOTIDE SEQUENCE [LARGE SCALE GENOMIC DNA]</scope>
    <source>
        <strain evidence="2 3">S9-10</strain>
    </source>
</reference>
<evidence type="ECO:0000313" key="2">
    <source>
        <dbReference type="EMBL" id="RCU56831.1"/>
    </source>
</evidence>
<keyword evidence="3" id="KW-1185">Reference proteome</keyword>
<dbReference type="Pfam" id="PF00535">
    <property type="entry name" value="Glycos_transf_2"/>
    <property type="match status" value="1"/>
</dbReference>
<dbReference type="EMBL" id="QPIG01000004">
    <property type="protein sequence ID" value="RCU56831.1"/>
    <property type="molecule type" value="Genomic_DNA"/>
</dbReference>
<dbReference type="InterPro" id="IPR029044">
    <property type="entry name" value="Nucleotide-diphossugar_trans"/>
</dbReference>
<proteinExistence type="predicted"/>
<feature type="domain" description="Glycosyltransferase 2-like" evidence="1">
    <location>
        <begin position="6"/>
        <end position="138"/>
    </location>
</feature>
<dbReference type="PANTHER" id="PTHR22916">
    <property type="entry name" value="GLYCOSYLTRANSFERASE"/>
    <property type="match status" value="1"/>
</dbReference>
<dbReference type="SUPFAM" id="SSF53448">
    <property type="entry name" value="Nucleotide-diphospho-sugar transferases"/>
    <property type="match status" value="1"/>
</dbReference>
<gene>
    <name evidence="2" type="ORF">DU428_10785</name>
</gene>
<dbReference type="Gene3D" id="3.90.550.10">
    <property type="entry name" value="Spore Coat Polysaccharide Biosynthesis Protein SpsA, Chain A"/>
    <property type="match status" value="1"/>
</dbReference>
<organism evidence="2 3">
    <name type="scientific">Oceanihabitans sediminis</name>
    <dbReference type="NCBI Taxonomy" id="1812012"/>
    <lineage>
        <taxon>Bacteria</taxon>
        <taxon>Pseudomonadati</taxon>
        <taxon>Bacteroidota</taxon>
        <taxon>Flavobacteriia</taxon>
        <taxon>Flavobacteriales</taxon>
        <taxon>Flavobacteriaceae</taxon>
        <taxon>Oceanihabitans</taxon>
    </lineage>
</organism>
<accession>A0A368P6B4</accession>